<dbReference type="PANTHER" id="PTHR23272">
    <property type="entry name" value="BED FINGER-RELATED"/>
    <property type="match status" value="1"/>
</dbReference>
<comment type="caution">
    <text evidence="2">The sequence shown here is derived from an EMBL/GenBank/DDBJ whole genome shotgun (WGS) entry which is preliminary data.</text>
</comment>
<proteinExistence type="predicted"/>
<dbReference type="SUPFAM" id="SSF53098">
    <property type="entry name" value="Ribonuclease H-like"/>
    <property type="match status" value="1"/>
</dbReference>
<dbReference type="GO" id="GO:0003677">
    <property type="term" value="F:DNA binding"/>
    <property type="evidence" value="ECO:0007669"/>
    <property type="project" value="InterPro"/>
</dbReference>
<protein>
    <submittedName>
        <fullName evidence="2">HAT-like transposase, RNase-H fold</fullName>
    </submittedName>
</protein>
<reference evidence="2 3" key="1">
    <citation type="submission" date="2023-12" db="EMBL/GenBank/DDBJ databases">
        <title>A high-quality genome assembly for Dillenia turbinata (Dilleniales).</title>
        <authorList>
            <person name="Chanderbali A."/>
        </authorList>
    </citation>
    <scope>NUCLEOTIDE SEQUENCE [LARGE SCALE GENOMIC DNA]</scope>
    <source>
        <strain evidence="2">LSX21</strain>
        <tissue evidence="2">Leaf</tissue>
    </source>
</reference>
<feature type="domain" description="hAT-like transposase RNase-H fold" evidence="1">
    <location>
        <begin position="211"/>
        <end position="292"/>
    </location>
</feature>
<evidence type="ECO:0000313" key="3">
    <source>
        <dbReference type="Proteomes" id="UP001370490"/>
    </source>
</evidence>
<dbReference type="InterPro" id="IPR012337">
    <property type="entry name" value="RNaseH-like_sf"/>
</dbReference>
<gene>
    <name evidence="2" type="ORF">RJ641_024334</name>
</gene>
<dbReference type="PANTHER" id="PTHR23272:SF15">
    <property type="entry name" value="ZINC FINGER BED DOMAIN-CONTAINING PROTEIN DAYSLEEPER-LIKE"/>
    <property type="match status" value="1"/>
</dbReference>
<organism evidence="2 3">
    <name type="scientific">Dillenia turbinata</name>
    <dbReference type="NCBI Taxonomy" id="194707"/>
    <lineage>
        <taxon>Eukaryota</taxon>
        <taxon>Viridiplantae</taxon>
        <taxon>Streptophyta</taxon>
        <taxon>Embryophyta</taxon>
        <taxon>Tracheophyta</taxon>
        <taxon>Spermatophyta</taxon>
        <taxon>Magnoliopsida</taxon>
        <taxon>eudicotyledons</taxon>
        <taxon>Gunneridae</taxon>
        <taxon>Pentapetalae</taxon>
        <taxon>Dilleniales</taxon>
        <taxon>Dilleniaceae</taxon>
        <taxon>Dillenia</taxon>
    </lineage>
</organism>
<dbReference type="EMBL" id="JBAMMX010000028">
    <property type="protein sequence ID" value="KAK6912241.1"/>
    <property type="molecule type" value="Genomic_DNA"/>
</dbReference>
<dbReference type="InterPro" id="IPR025525">
    <property type="entry name" value="hAT-like_transposase_RNase-H"/>
</dbReference>
<dbReference type="Pfam" id="PF14372">
    <property type="entry name" value="hAT-like_RNase-H"/>
    <property type="match status" value="1"/>
</dbReference>
<evidence type="ECO:0000313" key="2">
    <source>
        <dbReference type="EMBL" id="KAK6912241.1"/>
    </source>
</evidence>
<sequence>MDNPTDNHEILNADGQPNKSRRKKSIVWEHLAVQAVGAGCAKAYCKSILARDVAYITSSRLAGTNHLKETYCLGSGSWLCSPHRHCDTWSASRIDIILNVSSVHHTGFRQCFESCCWSLAYRLGFGKQTFHCLDESVSNETESSCTGCIGNYSHTIKKVRDSVESPLVTRNPLQWMNGGRWKLLVAAKTFTDSHQTFWYPQHTQLPMHSSMEVCKIQLELTHAAISDEDPLACILTRPLLEKFDKYWRDCCLVLAIAVVMDPRFKVKLVEFCFSKIYGASVEAWTKMVKLTMTTKQKQKQKQKCPSLMEQTLLSSADDGFQILMSISLQFQVPYRPDQIRSVFRKVSFAPSSEDLEDFELVEGEQI</sequence>
<dbReference type="AlphaFoldDB" id="A0AAN8YTC1"/>
<dbReference type="Proteomes" id="UP001370490">
    <property type="component" value="Unassembled WGS sequence"/>
</dbReference>
<keyword evidence="3" id="KW-1185">Reference proteome</keyword>
<evidence type="ECO:0000259" key="1">
    <source>
        <dbReference type="Pfam" id="PF14372"/>
    </source>
</evidence>
<accession>A0AAN8YTC1</accession>
<name>A0AAN8YTC1_9MAGN</name>